<evidence type="ECO:0000313" key="2">
    <source>
        <dbReference type="Proteomes" id="UP000053766"/>
    </source>
</evidence>
<accession>A0A0D8XSD1</accession>
<gene>
    <name evidence="1" type="ORF">DICVIV_06466</name>
</gene>
<dbReference type="Proteomes" id="UP000053766">
    <property type="component" value="Unassembled WGS sequence"/>
</dbReference>
<keyword evidence="2" id="KW-1185">Reference proteome</keyword>
<organism evidence="1 2">
    <name type="scientific">Dictyocaulus viviparus</name>
    <name type="common">Bovine lungworm</name>
    <dbReference type="NCBI Taxonomy" id="29172"/>
    <lineage>
        <taxon>Eukaryota</taxon>
        <taxon>Metazoa</taxon>
        <taxon>Ecdysozoa</taxon>
        <taxon>Nematoda</taxon>
        <taxon>Chromadorea</taxon>
        <taxon>Rhabditida</taxon>
        <taxon>Rhabditina</taxon>
        <taxon>Rhabditomorpha</taxon>
        <taxon>Strongyloidea</taxon>
        <taxon>Metastrongylidae</taxon>
        <taxon>Dictyocaulus</taxon>
    </lineage>
</organism>
<proteinExistence type="predicted"/>
<protein>
    <submittedName>
        <fullName evidence="1">Uncharacterized protein</fullName>
    </submittedName>
</protein>
<name>A0A0D8XSD1_DICVI</name>
<evidence type="ECO:0000313" key="1">
    <source>
        <dbReference type="EMBL" id="KJH47435.1"/>
    </source>
</evidence>
<sequence length="57" mass="6648">MFERLQMQDATNLVKVREMVISQEIKYSFKLLLITVVAEAAPREILHLVPWILMSCT</sequence>
<reference evidence="1 2" key="1">
    <citation type="submission" date="2013-11" db="EMBL/GenBank/DDBJ databases">
        <title>Draft genome of the bovine lungworm Dictyocaulus viviparus.</title>
        <authorList>
            <person name="Mitreva M."/>
        </authorList>
    </citation>
    <scope>NUCLEOTIDE SEQUENCE [LARGE SCALE GENOMIC DNA]</scope>
    <source>
        <strain evidence="1 2">HannoverDv2000</strain>
    </source>
</reference>
<reference evidence="2" key="2">
    <citation type="journal article" date="2016" name="Sci. Rep.">
        <title>Dictyocaulus viviparus genome, variome and transcriptome elucidate lungworm biology and support future intervention.</title>
        <authorList>
            <person name="McNulty S.N."/>
            <person name="Strube C."/>
            <person name="Rosa B.A."/>
            <person name="Martin J.C."/>
            <person name="Tyagi R."/>
            <person name="Choi Y.J."/>
            <person name="Wang Q."/>
            <person name="Hallsworth Pepin K."/>
            <person name="Zhang X."/>
            <person name="Ozersky P."/>
            <person name="Wilson R.K."/>
            <person name="Sternberg P.W."/>
            <person name="Gasser R.B."/>
            <person name="Mitreva M."/>
        </authorList>
    </citation>
    <scope>NUCLEOTIDE SEQUENCE [LARGE SCALE GENOMIC DNA]</scope>
    <source>
        <strain evidence="2">HannoverDv2000</strain>
    </source>
</reference>
<dbReference type="AlphaFoldDB" id="A0A0D8XSD1"/>
<dbReference type="EMBL" id="KN716307">
    <property type="protein sequence ID" value="KJH47435.1"/>
    <property type="molecule type" value="Genomic_DNA"/>
</dbReference>